<evidence type="ECO:0000256" key="1">
    <source>
        <dbReference type="SAM" id="Phobius"/>
    </source>
</evidence>
<name>A0A8S5SH21_9CAUD</name>
<keyword evidence="1" id="KW-0812">Transmembrane</keyword>
<protein>
    <submittedName>
        <fullName evidence="2">Uncharacterized protein</fullName>
    </submittedName>
</protein>
<sequence length="58" mass="6464">MYTILKIVCIIVLMIGAGINYLMVAFADNEHDDFHGIVCRFFGAVCLLGAIFMSLYCI</sequence>
<evidence type="ECO:0000313" key="2">
    <source>
        <dbReference type="EMBL" id="DAF50340.1"/>
    </source>
</evidence>
<keyword evidence="1" id="KW-0472">Membrane</keyword>
<feature type="transmembrane region" description="Helical" evidence="1">
    <location>
        <begin position="7"/>
        <end position="28"/>
    </location>
</feature>
<proteinExistence type="predicted"/>
<dbReference type="EMBL" id="BK032595">
    <property type="protein sequence ID" value="DAF50340.1"/>
    <property type="molecule type" value="Genomic_DNA"/>
</dbReference>
<reference evidence="2" key="1">
    <citation type="journal article" date="2021" name="Proc. Natl. Acad. Sci. U.S.A.">
        <title>A Catalog of Tens of Thousands of Viruses from Human Metagenomes Reveals Hidden Associations with Chronic Diseases.</title>
        <authorList>
            <person name="Tisza M.J."/>
            <person name="Buck C.B."/>
        </authorList>
    </citation>
    <scope>NUCLEOTIDE SEQUENCE</scope>
    <source>
        <strain evidence="2">CtBCr48</strain>
    </source>
</reference>
<accession>A0A8S5SH21</accession>
<feature type="transmembrane region" description="Helical" evidence="1">
    <location>
        <begin position="34"/>
        <end position="57"/>
    </location>
</feature>
<keyword evidence="1" id="KW-1133">Transmembrane helix</keyword>
<organism evidence="2">
    <name type="scientific">Siphoviridae sp. ctBCr48</name>
    <dbReference type="NCBI Taxonomy" id="2827802"/>
    <lineage>
        <taxon>Viruses</taxon>
        <taxon>Duplodnaviria</taxon>
        <taxon>Heunggongvirae</taxon>
        <taxon>Uroviricota</taxon>
        <taxon>Caudoviricetes</taxon>
    </lineage>
</organism>